<dbReference type="PANTHER" id="PTHR23303">
    <property type="entry name" value="CARBOXYPEPTIDASE REGULATORY REGION-CONTAINING"/>
    <property type="match status" value="1"/>
</dbReference>
<keyword evidence="2" id="KW-0964">Secreted</keyword>
<evidence type="ECO:0000256" key="2">
    <source>
        <dbReference type="ARBA" id="ARBA00022525"/>
    </source>
</evidence>
<dbReference type="InterPro" id="IPR047589">
    <property type="entry name" value="DUF11_rpt"/>
</dbReference>
<dbReference type="NCBIfam" id="TIGR01451">
    <property type="entry name" value="B_ant_repeat"/>
    <property type="match status" value="2"/>
</dbReference>
<dbReference type="Proteomes" id="UP000664815">
    <property type="component" value="Unassembled WGS sequence"/>
</dbReference>
<evidence type="ECO:0000259" key="5">
    <source>
        <dbReference type="Pfam" id="PF01345"/>
    </source>
</evidence>
<name>A0A9D8KYN0_9GAMM</name>
<feature type="domain" description="SD-repeat containing protein B" evidence="6">
    <location>
        <begin position="798"/>
        <end position="869"/>
    </location>
</feature>
<accession>A0A9D8KYN0</accession>
<comment type="subcellular location">
    <subcellularLocation>
        <location evidence="1">Secreted</location>
    </subcellularLocation>
</comment>
<dbReference type="InterPro" id="IPR001434">
    <property type="entry name" value="OmcB-like_DUF11"/>
</dbReference>
<dbReference type="Pfam" id="PF17210">
    <property type="entry name" value="SdrD_B"/>
    <property type="match status" value="1"/>
</dbReference>
<evidence type="ECO:0000313" key="8">
    <source>
        <dbReference type="Proteomes" id="UP000664815"/>
    </source>
</evidence>
<keyword evidence="3" id="KW-0732">Signal</keyword>
<evidence type="ECO:0000256" key="3">
    <source>
        <dbReference type="ARBA" id="ARBA00022729"/>
    </source>
</evidence>
<organism evidence="7 8">
    <name type="scientific">Stenotrophomonas nitritireducens</name>
    <dbReference type="NCBI Taxonomy" id="83617"/>
    <lineage>
        <taxon>Bacteria</taxon>
        <taxon>Pseudomonadati</taxon>
        <taxon>Pseudomonadota</taxon>
        <taxon>Gammaproteobacteria</taxon>
        <taxon>Lysobacterales</taxon>
        <taxon>Lysobacteraceae</taxon>
        <taxon>Stenotrophomonas</taxon>
    </lineage>
</organism>
<dbReference type="InterPro" id="IPR033764">
    <property type="entry name" value="Sdr_B"/>
</dbReference>
<dbReference type="InterPro" id="IPR051417">
    <property type="entry name" value="SDr/BOS_complex"/>
</dbReference>
<dbReference type="InterPro" id="IPR013783">
    <property type="entry name" value="Ig-like_fold"/>
</dbReference>
<reference evidence="7" key="1">
    <citation type="submission" date="2021-02" db="EMBL/GenBank/DDBJ databases">
        <title>Thiocyanate and organic carbon inputs drive convergent selection for specific autotrophic Afipia and Thiobacillus strains within complex microbiomes.</title>
        <authorList>
            <person name="Huddy R.J."/>
            <person name="Sachdeva R."/>
            <person name="Kadzinga F."/>
            <person name="Kantor R.S."/>
            <person name="Harrison S.T.L."/>
            <person name="Banfield J.F."/>
        </authorList>
    </citation>
    <scope>NUCLEOTIDE SEQUENCE</scope>
    <source>
        <strain evidence="7">SCN18_10_11_15_R1_P_69_7</strain>
    </source>
</reference>
<sequence>TRILCETTNTDEMTLAKGASTSVKFSTRIASMAANSTPVELSNTACTGKAALDALGMAQSAGPQPISNAGETSDDTCKTAGSGLWATLAGADADSANITLVKQSSITGNRAVAGEWFDDVNAAPTLAANAAHLYWRILISTPSNATQKTIQTLVLTDTLPGILSNGNGNTTPQIPITVYRGLTGGTLSQVAAGTTSDNCPANIAAGSNGGQLCTFKNVAPGETIEVVLDVSRPLNQGVAQGDGTYRLTNTLTLTSPDAVLAENLSDSAAVDLEPRLDVDLVKGMDVVKPAIGQPFAFKLEARNLGPFEVPVGAFVVEDTLFTGTATLSQHAYEILGVDPVTTNMVCTKTTSGNTTLVRCVNSGGDVGSGVTRTINIRVRLKKPVLNPTDHPKGAALYTDIVTQAEVTLGGGLCEYRTNDSSKKSTSCGDDNSKSNNESSVKFNVEVPRIDLEQNKVQVDAAGNVIPLGTPFKFGQTPRYRFTVTNHGPSRAESVEMIDELVPLPANFAFTMGSLTQVSGKTAICAQPGGANKNISCRFGDAASVLEAGESSSFIIDINVADNRPATSVGAVWFGNRAHVCGDETGTYETAGKCSNDPAEAGNNLESVQHLLMPVADLGVTKTTIGSDPVDVGQPVQYQVVVDNKGINPTDRIRLVDTLPAGFEWLTTGAHAPTAVASGANASLAATLAVSASVPATGTGNVCYISNGVAAVTARNHQQEITCDLLGVFPKLDGVVTLTLWARPRPGIYDGTTPALFDVDRTNVVQVSPGIDAEGNEVAEDNVPGNNESSSTVMVKPAASIGGRVFYDQNDNGDVDAADTGIAGVTLTLTGTDLNGNLISLTTTSDASGDYRFVGLPPSGSTGYTITQDQTQVPAQYTGNGMPQPNTLRTVRKDGSTGVTNKGVASNTATTSVISGIVLANNANGVQFDFPEFVGRTLSGYVYVDVNDNQVRNVGTDLDISGANVELLVLDGAVYVPVLNGGAAVTATTSASGAYQFTDLSPGKTYALREALPTAPAGSTYINQPAAVNPGKINGVACGAATCIAQTGEPGDAATTDRIVGITLAAGNGTEFNFGEVLATTISGLVYLDRNNDGDYVAADDAPIAGVSIEIFEETAPNVWTSRNTQKTAADGTYAWDGAIVGRNYRIVETQPTGLANGKENGTASATPNMKVTGKLPLAGSTTGNDFGELAGSITGRVWLDANNNGVIDAGETGIAGVTVSLPAGTVDAVRVHRRRVQLHVAAKLGVLCGIPRRPAILEHLGRARVDRVGVGDLLEAATNVRAACQLLEDAVVNEVPAPLDW</sequence>
<dbReference type="EMBL" id="JAFKMG010000905">
    <property type="protein sequence ID" value="MBN8799607.1"/>
    <property type="molecule type" value="Genomic_DNA"/>
</dbReference>
<dbReference type="Gene3D" id="2.60.40.10">
    <property type="entry name" value="Immunoglobulins"/>
    <property type="match status" value="4"/>
</dbReference>
<dbReference type="Pfam" id="PF01345">
    <property type="entry name" value="DUF11"/>
    <property type="match status" value="1"/>
</dbReference>
<feature type="region of interest" description="Disordered" evidence="4">
    <location>
        <begin position="418"/>
        <end position="438"/>
    </location>
</feature>
<feature type="domain" description="DUF11" evidence="5">
    <location>
        <begin position="616"/>
        <end position="707"/>
    </location>
</feature>
<evidence type="ECO:0008006" key="9">
    <source>
        <dbReference type="Google" id="ProtNLM"/>
    </source>
</evidence>
<evidence type="ECO:0000256" key="4">
    <source>
        <dbReference type="SAM" id="MobiDB-lite"/>
    </source>
</evidence>
<proteinExistence type="predicted"/>
<feature type="compositionally biased region" description="Polar residues" evidence="4">
    <location>
        <begin position="423"/>
        <end position="438"/>
    </location>
</feature>
<comment type="caution">
    <text evidence="7">The sequence shown here is derived from an EMBL/GenBank/DDBJ whole genome shotgun (WGS) entry which is preliminary data.</text>
</comment>
<gene>
    <name evidence="7" type="ORF">J0H45_09660</name>
</gene>
<dbReference type="GO" id="GO:0005576">
    <property type="term" value="C:extracellular region"/>
    <property type="evidence" value="ECO:0007669"/>
    <property type="project" value="UniProtKB-SubCell"/>
</dbReference>
<evidence type="ECO:0000313" key="7">
    <source>
        <dbReference type="EMBL" id="MBN8799607.1"/>
    </source>
</evidence>
<evidence type="ECO:0000256" key="1">
    <source>
        <dbReference type="ARBA" id="ARBA00004613"/>
    </source>
</evidence>
<dbReference type="SUPFAM" id="SSF117074">
    <property type="entry name" value="Hypothetical protein PA1324"/>
    <property type="match status" value="4"/>
</dbReference>
<feature type="non-terminal residue" evidence="7">
    <location>
        <position position="1"/>
    </location>
</feature>
<protein>
    <recommendedName>
        <fullName evidence="9">DUF11 domain-containing protein</fullName>
    </recommendedName>
</protein>
<evidence type="ECO:0000259" key="6">
    <source>
        <dbReference type="Pfam" id="PF17210"/>
    </source>
</evidence>